<evidence type="ECO:0000313" key="2">
    <source>
        <dbReference type="Proteomes" id="UP000828251"/>
    </source>
</evidence>
<sequence>MEDDNFVSYQGNFENAFASARQQRRGLITCEPSNQAWIQSSRSIVSEKGKAIVGPSEGLEEDSNKYPEKLHYNYSFNKKVDTRASIRYPPSKKDSKAQHSRDIVISSSRYCDTTFFKGTNLDNKGSISLSGPLITQGLCGGIFANEKSSEYTSKYPKLAEEEKDTH</sequence>
<accession>A0A9D3W6N8</accession>
<dbReference type="AlphaFoldDB" id="A0A9D3W6N8"/>
<protein>
    <submittedName>
        <fullName evidence="1">Uncharacterized protein</fullName>
    </submittedName>
</protein>
<reference evidence="1 2" key="1">
    <citation type="journal article" date="2021" name="Plant Biotechnol. J.">
        <title>Multi-omics assisted identification of the key and species-specific regulatory components of drought-tolerant mechanisms in Gossypium stocksii.</title>
        <authorList>
            <person name="Yu D."/>
            <person name="Ke L."/>
            <person name="Zhang D."/>
            <person name="Wu Y."/>
            <person name="Sun Y."/>
            <person name="Mei J."/>
            <person name="Sun J."/>
            <person name="Sun Y."/>
        </authorList>
    </citation>
    <scope>NUCLEOTIDE SEQUENCE [LARGE SCALE GENOMIC DNA]</scope>
    <source>
        <strain evidence="2">cv. E1</strain>
        <tissue evidence="1">Leaf</tissue>
    </source>
</reference>
<organism evidence="1 2">
    <name type="scientific">Gossypium stocksii</name>
    <dbReference type="NCBI Taxonomy" id="47602"/>
    <lineage>
        <taxon>Eukaryota</taxon>
        <taxon>Viridiplantae</taxon>
        <taxon>Streptophyta</taxon>
        <taxon>Embryophyta</taxon>
        <taxon>Tracheophyta</taxon>
        <taxon>Spermatophyta</taxon>
        <taxon>Magnoliopsida</taxon>
        <taxon>eudicotyledons</taxon>
        <taxon>Gunneridae</taxon>
        <taxon>Pentapetalae</taxon>
        <taxon>rosids</taxon>
        <taxon>malvids</taxon>
        <taxon>Malvales</taxon>
        <taxon>Malvaceae</taxon>
        <taxon>Malvoideae</taxon>
        <taxon>Gossypium</taxon>
    </lineage>
</organism>
<name>A0A9D3W6N8_9ROSI</name>
<evidence type="ECO:0000313" key="1">
    <source>
        <dbReference type="EMBL" id="KAH1114086.1"/>
    </source>
</evidence>
<gene>
    <name evidence="1" type="ORF">J1N35_007464</name>
</gene>
<keyword evidence="2" id="KW-1185">Reference proteome</keyword>
<dbReference type="EMBL" id="JAIQCV010000003">
    <property type="protein sequence ID" value="KAH1114086.1"/>
    <property type="molecule type" value="Genomic_DNA"/>
</dbReference>
<dbReference type="Proteomes" id="UP000828251">
    <property type="component" value="Unassembled WGS sequence"/>
</dbReference>
<proteinExistence type="predicted"/>
<comment type="caution">
    <text evidence="1">The sequence shown here is derived from an EMBL/GenBank/DDBJ whole genome shotgun (WGS) entry which is preliminary data.</text>
</comment>